<feature type="transmembrane region" description="Helical" evidence="1">
    <location>
        <begin position="139"/>
        <end position="158"/>
    </location>
</feature>
<dbReference type="Proteomes" id="UP000252415">
    <property type="component" value="Unassembled WGS sequence"/>
</dbReference>
<organism evidence="3 4">
    <name type="scientific">Paenibacillus prosopidis</name>
    <dbReference type="NCBI Taxonomy" id="630520"/>
    <lineage>
        <taxon>Bacteria</taxon>
        <taxon>Bacillati</taxon>
        <taxon>Bacillota</taxon>
        <taxon>Bacilli</taxon>
        <taxon>Bacillales</taxon>
        <taxon>Paenibacillaceae</taxon>
        <taxon>Paenibacillus</taxon>
    </lineage>
</organism>
<evidence type="ECO:0000313" key="4">
    <source>
        <dbReference type="Proteomes" id="UP000252415"/>
    </source>
</evidence>
<keyword evidence="1" id="KW-1133">Transmembrane helix</keyword>
<feature type="transmembrane region" description="Helical" evidence="1">
    <location>
        <begin position="40"/>
        <end position="63"/>
    </location>
</feature>
<evidence type="ECO:0000313" key="3">
    <source>
        <dbReference type="EMBL" id="RCW47850.1"/>
    </source>
</evidence>
<dbReference type="InterPro" id="IPR037522">
    <property type="entry name" value="HD_GYP_dom"/>
</dbReference>
<reference evidence="3 4" key="1">
    <citation type="submission" date="2018-07" db="EMBL/GenBank/DDBJ databases">
        <title>Genomic Encyclopedia of Type Strains, Phase III (KMG-III): the genomes of soil and plant-associated and newly described type strains.</title>
        <authorList>
            <person name="Whitman W."/>
        </authorList>
    </citation>
    <scope>NUCLEOTIDE SEQUENCE [LARGE SCALE GENOMIC DNA]</scope>
    <source>
        <strain evidence="3 4">CECT 7506</strain>
    </source>
</reference>
<accession>A0A368W071</accession>
<dbReference type="EMBL" id="QPJD01000007">
    <property type="protein sequence ID" value="RCW47850.1"/>
    <property type="molecule type" value="Genomic_DNA"/>
</dbReference>
<evidence type="ECO:0000256" key="1">
    <source>
        <dbReference type="SAM" id="Phobius"/>
    </source>
</evidence>
<dbReference type="SMART" id="SM00471">
    <property type="entry name" value="HDc"/>
    <property type="match status" value="1"/>
</dbReference>
<dbReference type="Gene3D" id="1.10.3210.10">
    <property type="entry name" value="Hypothetical protein af1432"/>
    <property type="match status" value="1"/>
</dbReference>
<protein>
    <submittedName>
        <fullName evidence="3">HD domain-containing protein</fullName>
    </submittedName>
</protein>
<feature type="transmembrane region" description="Helical" evidence="1">
    <location>
        <begin position="173"/>
        <end position="191"/>
    </location>
</feature>
<feature type="domain" description="HD-GYP" evidence="2">
    <location>
        <begin position="273"/>
        <end position="468"/>
    </location>
</feature>
<proteinExistence type="predicted"/>
<dbReference type="InterPro" id="IPR003607">
    <property type="entry name" value="HD/PDEase_dom"/>
</dbReference>
<feature type="transmembrane region" description="Helical" evidence="1">
    <location>
        <begin position="101"/>
        <end position="119"/>
    </location>
</feature>
<keyword evidence="1" id="KW-0472">Membrane</keyword>
<dbReference type="PROSITE" id="PS51832">
    <property type="entry name" value="HD_GYP"/>
    <property type="match status" value="1"/>
</dbReference>
<feature type="transmembrane region" description="Helical" evidence="1">
    <location>
        <begin position="70"/>
        <end position="89"/>
    </location>
</feature>
<keyword evidence="1" id="KW-0812">Transmembrane</keyword>
<sequence length="481" mass="54561">MRKNTGVFIRLAISMLIPSLGYLLLRSSALDKSINAPHEHFYIVSLISVLALSLAIAVGFVAIQLRNIKISFLSLSYVSLAAMFVLHGLSTPGFLIHHSSISTNAAQLSILLAVVWLWLSSISVDQPLIRWLANWQRMLLPVWSLSVFAFCAVLWMYPDLTRYFHLKENPVKWYATFFIVGMNGWTMYRYLQTYLSSHFPLQLSVVYSSGWLIIAQLIIVTGQAWNVSWWLYHFMLLASVVVMVVGIIYQYVSSRSITASIKMMFRANPGEWIRTYMSTSVRELVMTTEARDSYTAGHNYRVALYALKLGEELGLSSSQLRAIAQGGLVHDVGKLRIPDPILNKTGKLTTAERQVIELHPVSGFDLCKRLGFMPEELSVIRSHHEKWDGSGYPDQLAGEQIPLLARVTAVADVYDALTSSRSYRQAMSHEAAMDIIVKESGRHFDPQCVQAWERLVQEQPDFFEETLRNSPHLKLERKLAR</sequence>
<feature type="transmembrane region" description="Helical" evidence="1">
    <location>
        <begin position="203"/>
        <end position="225"/>
    </location>
</feature>
<feature type="transmembrane region" description="Helical" evidence="1">
    <location>
        <begin position="7"/>
        <end position="25"/>
    </location>
</feature>
<dbReference type="PANTHER" id="PTHR43155:SF2">
    <property type="entry name" value="CYCLIC DI-GMP PHOSPHODIESTERASE PA4108"/>
    <property type="match status" value="1"/>
</dbReference>
<feature type="transmembrane region" description="Helical" evidence="1">
    <location>
        <begin position="231"/>
        <end position="252"/>
    </location>
</feature>
<dbReference type="SUPFAM" id="SSF109604">
    <property type="entry name" value="HD-domain/PDEase-like"/>
    <property type="match status" value="1"/>
</dbReference>
<name>A0A368W071_9BACL</name>
<dbReference type="Pfam" id="PF13487">
    <property type="entry name" value="HD_5"/>
    <property type="match status" value="1"/>
</dbReference>
<dbReference type="AlphaFoldDB" id="A0A368W071"/>
<dbReference type="CDD" id="cd00077">
    <property type="entry name" value="HDc"/>
    <property type="match status" value="1"/>
</dbReference>
<dbReference type="PANTHER" id="PTHR43155">
    <property type="entry name" value="CYCLIC DI-GMP PHOSPHODIESTERASE PA4108-RELATED"/>
    <property type="match status" value="1"/>
</dbReference>
<keyword evidence="4" id="KW-1185">Reference proteome</keyword>
<dbReference type="RefSeq" id="WP_245976167.1">
    <property type="nucleotide sequence ID" value="NZ_QPJD01000007.1"/>
</dbReference>
<evidence type="ECO:0000259" key="2">
    <source>
        <dbReference type="PROSITE" id="PS51832"/>
    </source>
</evidence>
<gene>
    <name evidence="3" type="ORF">DFP97_10749</name>
</gene>
<comment type="caution">
    <text evidence="3">The sequence shown here is derived from an EMBL/GenBank/DDBJ whole genome shotgun (WGS) entry which is preliminary data.</text>
</comment>